<dbReference type="EnsemblMetazoa" id="GPPI049241-RA">
    <property type="protein sequence ID" value="GPPI049241-PA"/>
    <property type="gene ID" value="GPPI049241"/>
</dbReference>
<organism evidence="2 3">
    <name type="scientific">Glossina palpalis gambiensis</name>
    <dbReference type="NCBI Taxonomy" id="67801"/>
    <lineage>
        <taxon>Eukaryota</taxon>
        <taxon>Metazoa</taxon>
        <taxon>Ecdysozoa</taxon>
        <taxon>Arthropoda</taxon>
        <taxon>Hexapoda</taxon>
        <taxon>Insecta</taxon>
        <taxon>Pterygota</taxon>
        <taxon>Neoptera</taxon>
        <taxon>Endopterygota</taxon>
        <taxon>Diptera</taxon>
        <taxon>Brachycera</taxon>
        <taxon>Muscomorpha</taxon>
        <taxon>Hippoboscoidea</taxon>
        <taxon>Glossinidae</taxon>
        <taxon>Glossina</taxon>
    </lineage>
</organism>
<protein>
    <recommendedName>
        <fullName evidence="1">Chorismate-utilising enzyme C-terminal domain-containing protein</fullName>
    </recommendedName>
</protein>
<dbReference type="Gene3D" id="3.60.120.10">
    <property type="entry name" value="Anthranilate synthase"/>
    <property type="match status" value="1"/>
</dbReference>
<evidence type="ECO:0000259" key="1">
    <source>
        <dbReference type="Pfam" id="PF00425"/>
    </source>
</evidence>
<dbReference type="AlphaFoldDB" id="A0A1B0C4V6"/>
<dbReference type="SUPFAM" id="SSF56322">
    <property type="entry name" value="ADC synthase"/>
    <property type="match status" value="1"/>
</dbReference>
<sequence length="132" mass="14620">MIVDLLRNDIANHMISTITGKLNHQYSPFDLLQACFPGGSITGAPKISAMNIIEQLEPNKRNAWCGSIGYISFCKSMNTNIVIRTLIASNKQLFCSVGSGIIHDSNIEDEYQELILKASSILPPLLDFLKKH</sequence>
<feature type="domain" description="Chorismate-utilising enzyme C-terminal" evidence="1">
    <location>
        <begin position="12"/>
        <end position="117"/>
    </location>
</feature>
<dbReference type="InterPro" id="IPR005801">
    <property type="entry name" value="ADC_synthase"/>
</dbReference>
<dbReference type="VEuPathDB" id="VectorBase:GPPI049241"/>
<name>A0A1B0C4V6_9MUSC</name>
<evidence type="ECO:0000313" key="2">
    <source>
        <dbReference type="EnsemblMetazoa" id="GPPI049241-PA"/>
    </source>
</evidence>
<evidence type="ECO:0000313" key="3">
    <source>
        <dbReference type="Proteomes" id="UP000092460"/>
    </source>
</evidence>
<dbReference type="STRING" id="67801.A0A1B0C4V6"/>
<dbReference type="InterPro" id="IPR019999">
    <property type="entry name" value="Anth_synth_I-like"/>
</dbReference>
<proteinExistence type="predicted"/>
<dbReference type="PANTHER" id="PTHR11236">
    <property type="entry name" value="AMINOBENZOATE/ANTHRANILATE SYNTHASE"/>
    <property type="match status" value="1"/>
</dbReference>
<accession>A0A1B0C4V6</accession>
<dbReference type="EMBL" id="JXJN01025707">
    <property type="status" value="NOT_ANNOTATED_CDS"/>
    <property type="molecule type" value="Genomic_DNA"/>
</dbReference>
<reference evidence="3" key="1">
    <citation type="submission" date="2015-01" db="EMBL/GenBank/DDBJ databases">
        <authorList>
            <person name="Aksoy S."/>
            <person name="Warren W."/>
            <person name="Wilson R.K."/>
        </authorList>
    </citation>
    <scope>NUCLEOTIDE SEQUENCE [LARGE SCALE GENOMIC DNA]</scope>
    <source>
        <strain evidence="3">IAEA</strain>
    </source>
</reference>
<reference evidence="2" key="2">
    <citation type="submission" date="2020-05" db="UniProtKB">
        <authorList>
            <consortium name="EnsemblMetazoa"/>
        </authorList>
    </citation>
    <scope>IDENTIFICATION</scope>
    <source>
        <strain evidence="2">IAEA</strain>
    </source>
</reference>
<dbReference type="Proteomes" id="UP000092460">
    <property type="component" value="Unassembled WGS sequence"/>
</dbReference>
<dbReference type="PANTHER" id="PTHR11236:SF50">
    <property type="entry name" value="AMINODEOXYCHORISMATE SYNTHASE COMPONENT 1"/>
    <property type="match status" value="1"/>
</dbReference>
<dbReference type="Pfam" id="PF00425">
    <property type="entry name" value="Chorismate_bind"/>
    <property type="match status" value="1"/>
</dbReference>
<dbReference type="GO" id="GO:0000162">
    <property type="term" value="P:L-tryptophan biosynthetic process"/>
    <property type="evidence" value="ECO:0007669"/>
    <property type="project" value="TreeGrafter"/>
</dbReference>
<dbReference type="InterPro" id="IPR015890">
    <property type="entry name" value="Chorismate_C"/>
</dbReference>
<dbReference type="GO" id="GO:0046820">
    <property type="term" value="F:4-amino-4-deoxychorismate synthase activity"/>
    <property type="evidence" value="ECO:0007669"/>
    <property type="project" value="TreeGrafter"/>
</dbReference>
<keyword evidence="3" id="KW-1185">Reference proteome</keyword>